<feature type="region of interest" description="Disordered" evidence="1">
    <location>
        <begin position="93"/>
        <end position="129"/>
    </location>
</feature>
<dbReference type="AlphaFoldDB" id="A0A5B7J6K0"/>
<comment type="caution">
    <text evidence="2">The sequence shown here is derived from an EMBL/GenBank/DDBJ whole genome shotgun (WGS) entry which is preliminary data.</text>
</comment>
<dbReference type="EMBL" id="VSRR010089145">
    <property type="protein sequence ID" value="MPC91832.1"/>
    <property type="molecule type" value="Genomic_DNA"/>
</dbReference>
<sequence>MQGHVPSLMLLGTQGRTAAAPSPPHPRRPRPAAALIKGWGGPPAQHLPVPPSTTDPQQASRASREGKGAAAPSCGSMRLESLLLRTVWPRLPRSPLLHRPQHSNLAGLLERGRAGGATRPPPASHVQAS</sequence>
<accession>A0A5B7J6K0</accession>
<evidence type="ECO:0000313" key="3">
    <source>
        <dbReference type="Proteomes" id="UP000324222"/>
    </source>
</evidence>
<reference evidence="2 3" key="1">
    <citation type="submission" date="2019-05" db="EMBL/GenBank/DDBJ databases">
        <title>Another draft genome of Portunus trituberculatus and its Hox gene families provides insights of decapod evolution.</title>
        <authorList>
            <person name="Jeong J.-H."/>
            <person name="Song I."/>
            <person name="Kim S."/>
            <person name="Choi T."/>
            <person name="Kim D."/>
            <person name="Ryu S."/>
            <person name="Kim W."/>
        </authorList>
    </citation>
    <scope>NUCLEOTIDE SEQUENCE [LARGE SCALE GENOMIC DNA]</scope>
    <source>
        <tissue evidence="2">Muscle</tissue>
    </source>
</reference>
<evidence type="ECO:0000313" key="2">
    <source>
        <dbReference type="EMBL" id="MPC91832.1"/>
    </source>
</evidence>
<organism evidence="2 3">
    <name type="scientific">Portunus trituberculatus</name>
    <name type="common">Swimming crab</name>
    <name type="synonym">Neptunus trituberculatus</name>
    <dbReference type="NCBI Taxonomy" id="210409"/>
    <lineage>
        <taxon>Eukaryota</taxon>
        <taxon>Metazoa</taxon>
        <taxon>Ecdysozoa</taxon>
        <taxon>Arthropoda</taxon>
        <taxon>Crustacea</taxon>
        <taxon>Multicrustacea</taxon>
        <taxon>Malacostraca</taxon>
        <taxon>Eumalacostraca</taxon>
        <taxon>Eucarida</taxon>
        <taxon>Decapoda</taxon>
        <taxon>Pleocyemata</taxon>
        <taxon>Brachyura</taxon>
        <taxon>Eubrachyura</taxon>
        <taxon>Portunoidea</taxon>
        <taxon>Portunidae</taxon>
        <taxon>Portuninae</taxon>
        <taxon>Portunus</taxon>
    </lineage>
</organism>
<dbReference type="Proteomes" id="UP000324222">
    <property type="component" value="Unassembled WGS sequence"/>
</dbReference>
<proteinExistence type="predicted"/>
<feature type="region of interest" description="Disordered" evidence="1">
    <location>
        <begin position="1"/>
        <end position="76"/>
    </location>
</feature>
<gene>
    <name evidence="2" type="ORF">E2C01_086893</name>
</gene>
<evidence type="ECO:0000256" key="1">
    <source>
        <dbReference type="SAM" id="MobiDB-lite"/>
    </source>
</evidence>
<keyword evidence="3" id="KW-1185">Reference proteome</keyword>
<name>A0A5B7J6K0_PORTR</name>
<protein>
    <submittedName>
        <fullName evidence="2">Uncharacterized protein</fullName>
    </submittedName>
</protein>